<dbReference type="Pfam" id="PF00085">
    <property type="entry name" value="Thioredoxin"/>
    <property type="match status" value="1"/>
</dbReference>
<comment type="similarity">
    <text evidence="1">Belongs to the protein disulfide isomerase family.</text>
</comment>
<dbReference type="GO" id="GO:0006457">
    <property type="term" value="P:protein folding"/>
    <property type="evidence" value="ECO:0007669"/>
    <property type="project" value="TreeGrafter"/>
</dbReference>
<evidence type="ECO:0000259" key="2">
    <source>
        <dbReference type="PROSITE" id="PS51352"/>
    </source>
</evidence>
<comment type="caution">
    <text evidence="3">The sequence shown here is derived from an EMBL/GenBank/DDBJ whole genome shotgun (WGS) entry which is preliminary data.</text>
</comment>
<name>A0AA36J4Z8_9DINO</name>
<reference evidence="3" key="1">
    <citation type="submission" date="2023-08" db="EMBL/GenBank/DDBJ databases">
        <authorList>
            <person name="Chen Y."/>
            <person name="Shah S."/>
            <person name="Dougan E. K."/>
            <person name="Thang M."/>
            <person name="Chan C."/>
        </authorList>
    </citation>
    <scope>NUCLEOTIDE SEQUENCE</scope>
</reference>
<dbReference type="GO" id="GO:0005783">
    <property type="term" value="C:endoplasmic reticulum"/>
    <property type="evidence" value="ECO:0007669"/>
    <property type="project" value="TreeGrafter"/>
</dbReference>
<accession>A0AA36J4Z8</accession>
<dbReference type="PANTHER" id="PTHR18929">
    <property type="entry name" value="PROTEIN DISULFIDE ISOMERASE"/>
    <property type="match status" value="1"/>
</dbReference>
<dbReference type="Pfam" id="PF13848">
    <property type="entry name" value="Thioredoxin_6"/>
    <property type="match status" value="1"/>
</dbReference>
<dbReference type="EMBL" id="CAUJNA010003306">
    <property type="protein sequence ID" value="CAJ1398634.1"/>
    <property type="molecule type" value="Genomic_DNA"/>
</dbReference>
<dbReference type="InterPro" id="IPR013766">
    <property type="entry name" value="Thioredoxin_domain"/>
</dbReference>
<dbReference type="CDD" id="cd02961">
    <property type="entry name" value="PDI_a_family"/>
    <property type="match status" value="1"/>
</dbReference>
<dbReference type="GO" id="GO:0003756">
    <property type="term" value="F:protein disulfide isomerase activity"/>
    <property type="evidence" value="ECO:0007669"/>
    <property type="project" value="TreeGrafter"/>
</dbReference>
<gene>
    <name evidence="3" type="ORF">EVOR1521_LOCUS22377</name>
</gene>
<evidence type="ECO:0000313" key="3">
    <source>
        <dbReference type="EMBL" id="CAJ1398634.1"/>
    </source>
</evidence>
<keyword evidence="4" id="KW-1185">Reference proteome</keyword>
<dbReference type="InterPro" id="IPR036249">
    <property type="entry name" value="Thioredoxin-like_sf"/>
</dbReference>
<dbReference type="PANTHER" id="PTHR18929:SF246">
    <property type="entry name" value="PROTEIN DISULFIDE ISOMERASE-LIKE 1-4"/>
    <property type="match status" value="1"/>
</dbReference>
<evidence type="ECO:0000256" key="1">
    <source>
        <dbReference type="ARBA" id="ARBA00006347"/>
    </source>
</evidence>
<feature type="domain" description="Thioredoxin" evidence="2">
    <location>
        <begin position="33"/>
        <end position="156"/>
    </location>
</feature>
<feature type="non-terminal residue" evidence="3">
    <location>
        <position position="1"/>
    </location>
</feature>
<dbReference type="GO" id="GO:0034976">
    <property type="term" value="P:response to endoplasmic reticulum stress"/>
    <property type="evidence" value="ECO:0007669"/>
    <property type="project" value="TreeGrafter"/>
</dbReference>
<dbReference type="PROSITE" id="PS51352">
    <property type="entry name" value="THIOREDOXIN_2"/>
    <property type="match status" value="1"/>
</dbReference>
<proteinExistence type="inferred from homology"/>
<evidence type="ECO:0000313" key="4">
    <source>
        <dbReference type="Proteomes" id="UP001178507"/>
    </source>
</evidence>
<protein>
    <recommendedName>
        <fullName evidence="2">Thioredoxin domain-containing protein</fullName>
    </recommendedName>
</protein>
<organism evidence="3 4">
    <name type="scientific">Effrenium voratum</name>
    <dbReference type="NCBI Taxonomy" id="2562239"/>
    <lineage>
        <taxon>Eukaryota</taxon>
        <taxon>Sar</taxon>
        <taxon>Alveolata</taxon>
        <taxon>Dinophyceae</taxon>
        <taxon>Suessiales</taxon>
        <taxon>Symbiodiniaceae</taxon>
        <taxon>Effrenium</taxon>
    </lineage>
</organism>
<dbReference type="Proteomes" id="UP001178507">
    <property type="component" value="Unassembled WGS sequence"/>
</dbReference>
<dbReference type="SUPFAM" id="SSF52833">
    <property type="entry name" value="Thioredoxin-like"/>
    <property type="match status" value="1"/>
</dbReference>
<dbReference type="Gene3D" id="3.40.30.10">
    <property type="entry name" value="Glutaredoxin"/>
    <property type="match status" value="2"/>
</dbReference>
<dbReference type="AlphaFoldDB" id="A0AA36J4Z8"/>
<sequence length="372" mass="40641">GRRWCSRPVGGCEIFPDEHADMSSRALHLCMLALLGVAADVLTLDGGNFTVALRANPRLLLLFYAPWCVHSRSLEPEFVKAADLLPDVVLAKVDASMEVEVAEEFGIGAYPGVFLVQKHKYEEFSGRRTAVAIAEWTRGKVGPALEVVSSVDKLQAALVKRGVLSAVVASGSDTLQKAIGRVAERHRALGIFLFMPDGTDSVKLYRGLNEVLTFEVQAQNPEDLDAELLGFVQRERLPLFGEISEENFYHYETSGLNGLLWVLFANSTGQPCLAGQCSTQAAHHSASLREVAESFGTKVVYTDAATHKEFLAEELGVRQFPALVVQKGPLGPARELEKYVLQLDNANVNADTITAWLEKVLPRPASPEREGL</sequence>